<evidence type="ECO:0000256" key="4">
    <source>
        <dbReference type="ARBA" id="ARBA00022989"/>
    </source>
</evidence>
<dbReference type="AlphaFoldDB" id="A0A158KQZ9"/>
<evidence type="ECO:0000313" key="7">
    <source>
        <dbReference type="EMBL" id="SAL83425.1"/>
    </source>
</evidence>
<reference evidence="7" key="1">
    <citation type="submission" date="2016-01" db="EMBL/GenBank/DDBJ databases">
        <authorList>
            <person name="Peeters C."/>
        </authorList>
    </citation>
    <scope>NUCLEOTIDE SEQUENCE [LARGE SCALE GENOMIC DNA]</scope>
    <source>
        <strain evidence="7">LMG 22940</strain>
    </source>
</reference>
<accession>A0A158KQZ9</accession>
<dbReference type="Pfam" id="PF01384">
    <property type="entry name" value="PHO4"/>
    <property type="match status" value="1"/>
</dbReference>
<keyword evidence="3 6" id="KW-0812">Transmembrane</keyword>
<comment type="caution">
    <text evidence="7">The sequence shown here is derived from an EMBL/GenBank/DDBJ whole genome shotgun (WGS) entry which is preliminary data.</text>
</comment>
<protein>
    <submittedName>
        <fullName evidence="7">Phosphate transporter</fullName>
    </submittedName>
</protein>
<sequence>MTVGERIGKEHLTYGQGASAELVAMVTIGAADAYGLPASTTHVLSLGMAGTIAANGSGFEWGTGRSVVLTWVLTLPASIALAGSPYWVFRLLF</sequence>
<dbReference type="GO" id="GO:0035435">
    <property type="term" value="P:phosphate ion transmembrane transport"/>
    <property type="evidence" value="ECO:0007669"/>
    <property type="project" value="TreeGrafter"/>
</dbReference>
<dbReference type="EMBL" id="FCON02000138">
    <property type="protein sequence ID" value="SAL83425.1"/>
    <property type="molecule type" value="Genomic_DNA"/>
</dbReference>
<organism evidence="7 8">
    <name type="scientific">Caballeronia choica</name>
    <dbReference type="NCBI Taxonomy" id="326476"/>
    <lineage>
        <taxon>Bacteria</taxon>
        <taxon>Pseudomonadati</taxon>
        <taxon>Pseudomonadota</taxon>
        <taxon>Betaproteobacteria</taxon>
        <taxon>Burkholderiales</taxon>
        <taxon>Burkholderiaceae</taxon>
        <taxon>Caballeronia</taxon>
    </lineage>
</organism>
<evidence type="ECO:0000313" key="8">
    <source>
        <dbReference type="Proteomes" id="UP000054770"/>
    </source>
</evidence>
<name>A0A158KQZ9_9BURK</name>
<dbReference type="PANTHER" id="PTHR11101">
    <property type="entry name" value="PHOSPHATE TRANSPORTER"/>
    <property type="match status" value="1"/>
</dbReference>
<dbReference type="InterPro" id="IPR001204">
    <property type="entry name" value="Phos_transporter"/>
</dbReference>
<gene>
    <name evidence="7" type="ORF">AWB68_06899</name>
</gene>
<evidence type="ECO:0000256" key="2">
    <source>
        <dbReference type="ARBA" id="ARBA00022448"/>
    </source>
</evidence>
<proteinExistence type="predicted"/>
<dbReference type="GO" id="GO:0005315">
    <property type="term" value="F:phosphate transmembrane transporter activity"/>
    <property type="evidence" value="ECO:0007669"/>
    <property type="project" value="InterPro"/>
</dbReference>
<feature type="transmembrane region" description="Helical" evidence="6">
    <location>
        <begin position="68"/>
        <end position="89"/>
    </location>
</feature>
<keyword evidence="8" id="KW-1185">Reference proteome</keyword>
<keyword evidence="2" id="KW-0813">Transport</keyword>
<evidence type="ECO:0000256" key="5">
    <source>
        <dbReference type="ARBA" id="ARBA00023136"/>
    </source>
</evidence>
<evidence type="ECO:0000256" key="3">
    <source>
        <dbReference type="ARBA" id="ARBA00022692"/>
    </source>
</evidence>
<evidence type="ECO:0000256" key="6">
    <source>
        <dbReference type="SAM" id="Phobius"/>
    </source>
</evidence>
<dbReference type="Proteomes" id="UP000054770">
    <property type="component" value="Unassembled WGS sequence"/>
</dbReference>
<keyword evidence="5 6" id="KW-0472">Membrane</keyword>
<evidence type="ECO:0000256" key="1">
    <source>
        <dbReference type="ARBA" id="ARBA00004141"/>
    </source>
</evidence>
<keyword evidence="4 6" id="KW-1133">Transmembrane helix</keyword>
<dbReference type="PANTHER" id="PTHR11101:SF61">
    <property type="entry name" value="PHOSPHATE TRANSPORTER"/>
    <property type="match status" value="1"/>
</dbReference>
<comment type="subcellular location">
    <subcellularLocation>
        <location evidence="1">Membrane</location>
        <topology evidence="1">Multi-pass membrane protein</topology>
    </subcellularLocation>
</comment>
<dbReference type="GO" id="GO:0016020">
    <property type="term" value="C:membrane"/>
    <property type="evidence" value="ECO:0007669"/>
    <property type="project" value="UniProtKB-SubCell"/>
</dbReference>